<dbReference type="OrthoDB" id="10549990at2759"/>
<dbReference type="EMBL" id="WJXA01000001">
    <property type="protein sequence ID" value="KAF7154391.1"/>
    <property type="molecule type" value="Genomic_DNA"/>
</dbReference>
<sequence>MSGVELFKPYNGIHSGVSREIVNETHLGVFLKLEEPSCNQIHFSVITLCIVNKNDLRMSMTRNYANPIRKFGSDEFISFKVLLDSSLGYLKVYVDWTLREIQDLVVPALDMMRKEILTGGHRIIDRDSRIEHIQTVLAKTQRSAELAKIRFGEELTPYARGMENLHGDWQSLVEQIRQLNGEVWQLVGEKAKKDGRITHLEIENSVVAKNQIFCQDKLMEERSISARFSGFGLDLLSEMEIDKVLCFHAQKLEQTYEVIKQRRLGNQR</sequence>
<name>A0A834HUT3_RHOSS</name>
<evidence type="ECO:0000313" key="2">
    <source>
        <dbReference type="Proteomes" id="UP000626092"/>
    </source>
</evidence>
<dbReference type="Proteomes" id="UP000626092">
    <property type="component" value="Unassembled WGS sequence"/>
</dbReference>
<organism evidence="1 2">
    <name type="scientific">Rhododendron simsii</name>
    <name type="common">Sims's rhododendron</name>
    <dbReference type="NCBI Taxonomy" id="118357"/>
    <lineage>
        <taxon>Eukaryota</taxon>
        <taxon>Viridiplantae</taxon>
        <taxon>Streptophyta</taxon>
        <taxon>Embryophyta</taxon>
        <taxon>Tracheophyta</taxon>
        <taxon>Spermatophyta</taxon>
        <taxon>Magnoliopsida</taxon>
        <taxon>eudicotyledons</taxon>
        <taxon>Gunneridae</taxon>
        <taxon>Pentapetalae</taxon>
        <taxon>asterids</taxon>
        <taxon>Ericales</taxon>
        <taxon>Ericaceae</taxon>
        <taxon>Ericoideae</taxon>
        <taxon>Rhodoreae</taxon>
        <taxon>Rhododendron</taxon>
    </lineage>
</organism>
<gene>
    <name evidence="1" type="ORF">RHSIM_Rhsim01G0116700</name>
</gene>
<accession>A0A834HUT3</accession>
<evidence type="ECO:0000313" key="1">
    <source>
        <dbReference type="EMBL" id="KAF7154391.1"/>
    </source>
</evidence>
<dbReference type="AlphaFoldDB" id="A0A834HUT3"/>
<protein>
    <submittedName>
        <fullName evidence="1">Uncharacterized protein</fullName>
    </submittedName>
</protein>
<comment type="caution">
    <text evidence="1">The sequence shown here is derived from an EMBL/GenBank/DDBJ whole genome shotgun (WGS) entry which is preliminary data.</text>
</comment>
<keyword evidence="2" id="KW-1185">Reference proteome</keyword>
<reference evidence="1" key="1">
    <citation type="submission" date="2019-11" db="EMBL/GenBank/DDBJ databases">
        <authorList>
            <person name="Liu Y."/>
            <person name="Hou J."/>
            <person name="Li T.-Q."/>
            <person name="Guan C.-H."/>
            <person name="Wu X."/>
            <person name="Wu H.-Z."/>
            <person name="Ling F."/>
            <person name="Zhang R."/>
            <person name="Shi X.-G."/>
            <person name="Ren J.-P."/>
            <person name="Chen E.-F."/>
            <person name="Sun J.-M."/>
        </authorList>
    </citation>
    <scope>NUCLEOTIDE SEQUENCE</scope>
    <source>
        <strain evidence="1">Adult_tree_wgs_1</strain>
        <tissue evidence="1">Leaves</tissue>
    </source>
</reference>
<proteinExistence type="predicted"/>